<sequence length="154" mass="17006">MQTCTNKLFRESIKEYRLHACGKTRGNSGIELGSGQEDRSLPEKNKRAFGHLSWRPRDTRKESGDSVERLEGCSGAKDARSGKDGRAARRARTHGRSTGARERACWGVWRAGVQLCVRSRRLAAVCAGAQARGCERGCAATGVLFIREHVLHLK</sequence>
<feature type="region of interest" description="Disordered" evidence="1">
    <location>
        <begin position="27"/>
        <end position="95"/>
    </location>
</feature>
<reference evidence="2 3" key="1">
    <citation type="submission" date="2017-11" db="EMBL/GenBank/DDBJ databases">
        <title>De-novo sequencing of pomegranate (Punica granatum L.) genome.</title>
        <authorList>
            <person name="Akparov Z."/>
            <person name="Amiraslanov A."/>
            <person name="Hajiyeva S."/>
            <person name="Abbasov M."/>
            <person name="Kaur K."/>
            <person name="Hamwieh A."/>
            <person name="Solovyev V."/>
            <person name="Salamov A."/>
            <person name="Braich B."/>
            <person name="Kosarev P."/>
            <person name="Mahmoud A."/>
            <person name="Hajiyev E."/>
            <person name="Babayeva S."/>
            <person name="Izzatullayeva V."/>
            <person name="Mammadov A."/>
            <person name="Mammadov A."/>
            <person name="Sharifova S."/>
            <person name="Ojaghi J."/>
            <person name="Eynullazada K."/>
            <person name="Bayramov B."/>
            <person name="Abdulazimova A."/>
            <person name="Shahmuradov I."/>
        </authorList>
    </citation>
    <scope>NUCLEOTIDE SEQUENCE [LARGE SCALE GENOMIC DNA]</scope>
    <source>
        <strain evidence="3">cv. AG2017</strain>
        <tissue evidence="2">Leaf</tissue>
    </source>
</reference>
<dbReference type="AlphaFoldDB" id="A0A2I0KZC7"/>
<keyword evidence="3" id="KW-1185">Reference proteome</keyword>
<accession>A0A2I0KZC7</accession>
<evidence type="ECO:0000256" key="1">
    <source>
        <dbReference type="SAM" id="MobiDB-lite"/>
    </source>
</evidence>
<protein>
    <submittedName>
        <fullName evidence="2">Uncharacterized protein</fullName>
    </submittedName>
</protein>
<gene>
    <name evidence="2" type="ORF">CRG98_005808</name>
</gene>
<comment type="caution">
    <text evidence="2">The sequence shown here is derived from an EMBL/GenBank/DDBJ whole genome shotgun (WGS) entry which is preliminary data.</text>
</comment>
<proteinExistence type="predicted"/>
<dbReference type="EMBL" id="PGOL01000250">
    <property type="protein sequence ID" value="PKI73824.1"/>
    <property type="molecule type" value="Genomic_DNA"/>
</dbReference>
<feature type="compositionally biased region" description="Basic and acidic residues" evidence="1">
    <location>
        <begin position="36"/>
        <end position="46"/>
    </location>
</feature>
<evidence type="ECO:0000313" key="3">
    <source>
        <dbReference type="Proteomes" id="UP000233551"/>
    </source>
</evidence>
<evidence type="ECO:0000313" key="2">
    <source>
        <dbReference type="EMBL" id="PKI73824.1"/>
    </source>
</evidence>
<name>A0A2I0KZC7_PUNGR</name>
<organism evidence="2 3">
    <name type="scientific">Punica granatum</name>
    <name type="common">Pomegranate</name>
    <dbReference type="NCBI Taxonomy" id="22663"/>
    <lineage>
        <taxon>Eukaryota</taxon>
        <taxon>Viridiplantae</taxon>
        <taxon>Streptophyta</taxon>
        <taxon>Embryophyta</taxon>
        <taxon>Tracheophyta</taxon>
        <taxon>Spermatophyta</taxon>
        <taxon>Magnoliopsida</taxon>
        <taxon>eudicotyledons</taxon>
        <taxon>Gunneridae</taxon>
        <taxon>Pentapetalae</taxon>
        <taxon>rosids</taxon>
        <taxon>malvids</taxon>
        <taxon>Myrtales</taxon>
        <taxon>Lythraceae</taxon>
        <taxon>Punica</taxon>
    </lineage>
</organism>
<dbReference type="Proteomes" id="UP000233551">
    <property type="component" value="Unassembled WGS sequence"/>
</dbReference>
<feature type="compositionally biased region" description="Basic and acidic residues" evidence="1">
    <location>
        <begin position="55"/>
        <end position="87"/>
    </location>
</feature>